<dbReference type="Proteomes" id="UP001595799">
    <property type="component" value="Unassembled WGS sequence"/>
</dbReference>
<dbReference type="Gene3D" id="1.20.120.160">
    <property type="entry name" value="HPT domain"/>
    <property type="match status" value="1"/>
</dbReference>
<accession>A0ABV8UJK1</accession>
<evidence type="ECO:0000256" key="1">
    <source>
        <dbReference type="ARBA" id="ARBA00022553"/>
    </source>
</evidence>
<evidence type="ECO:0000259" key="5">
    <source>
        <dbReference type="PROSITE" id="PS50894"/>
    </source>
</evidence>
<dbReference type="PANTHER" id="PTHR44591:SF23">
    <property type="entry name" value="CHEY SUBFAMILY"/>
    <property type="match status" value="1"/>
</dbReference>
<evidence type="ECO:0000313" key="6">
    <source>
        <dbReference type="EMBL" id="MFC4351457.1"/>
    </source>
</evidence>
<evidence type="ECO:0000256" key="2">
    <source>
        <dbReference type="ARBA" id="ARBA00023012"/>
    </source>
</evidence>
<dbReference type="PROSITE" id="PS50110">
    <property type="entry name" value="RESPONSE_REGULATORY"/>
    <property type="match status" value="1"/>
</dbReference>
<reference evidence="7" key="1">
    <citation type="journal article" date="2019" name="Int. J. Syst. Evol. Microbiol.">
        <title>The Global Catalogue of Microorganisms (GCM) 10K type strain sequencing project: providing services to taxonomists for standard genome sequencing and annotation.</title>
        <authorList>
            <consortium name="The Broad Institute Genomics Platform"/>
            <consortium name="The Broad Institute Genome Sequencing Center for Infectious Disease"/>
            <person name="Wu L."/>
            <person name="Ma J."/>
        </authorList>
    </citation>
    <scope>NUCLEOTIDE SEQUENCE [LARGE SCALE GENOMIC DNA]</scope>
    <source>
        <strain evidence="7">CECT 8472</strain>
    </source>
</reference>
<feature type="domain" description="Response regulatory" evidence="4">
    <location>
        <begin position="145"/>
        <end position="263"/>
    </location>
</feature>
<comment type="caution">
    <text evidence="3">Lacks conserved residue(s) required for the propagation of feature annotation.</text>
</comment>
<evidence type="ECO:0000313" key="7">
    <source>
        <dbReference type="Proteomes" id="UP001595799"/>
    </source>
</evidence>
<dbReference type="RefSeq" id="WP_382421788.1">
    <property type="nucleotide sequence ID" value="NZ_JBHSCW010000003.1"/>
</dbReference>
<dbReference type="InterPro" id="IPR008207">
    <property type="entry name" value="Sig_transdc_His_kin_Hpt_dom"/>
</dbReference>
<evidence type="ECO:0000259" key="4">
    <source>
        <dbReference type="PROSITE" id="PS50110"/>
    </source>
</evidence>
<keyword evidence="7" id="KW-1185">Reference proteome</keyword>
<dbReference type="PANTHER" id="PTHR44591">
    <property type="entry name" value="STRESS RESPONSE REGULATOR PROTEIN 1"/>
    <property type="match status" value="1"/>
</dbReference>
<name>A0ABV8UJK1_9PROT</name>
<gene>
    <name evidence="6" type="ORF">ACFOW6_07875</name>
</gene>
<dbReference type="CDD" id="cd00088">
    <property type="entry name" value="HPT"/>
    <property type="match status" value="1"/>
</dbReference>
<dbReference type="InterPro" id="IPR001789">
    <property type="entry name" value="Sig_transdc_resp-reg_receiver"/>
</dbReference>
<dbReference type="PROSITE" id="PS50894">
    <property type="entry name" value="HPT"/>
    <property type="match status" value="1"/>
</dbReference>
<comment type="caution">
    <text evidence="6">The sequence shown here is derived from an EMBL/GenBank/DDBJ whole genome shotgun (WGS) entry which is preliminary data.</text>
</comment>
<dbReference type="CDD" id="cd00156">
    <property type="entry name" value="REC"/>
    <property type="match status" value="1"/>
</dbReference>
<dbReference type="InterPro" id="IPR036641">
    <property type="entry name" value="HPT_dom_sf"/>
</dbReference>
<dbReference type="SUPFAM" id="SSF52172">
    <property type="entry name" value="CheY-like"/>
    <property type="match status" value="1"/>
</dbReference>
<sequence length="263" mass="28842">MTEVKERTAKSIAADGMAAHKSEFLADGLDEITAIVREIGKVHGEQRSMRPVLERVHRLSLDLKGGAGSLNLSLLGIAAHRLEDYLEAVDEPYERHLNDIEIYLDVLTELLDNGGVGGESAAHLVRRLPPRRGFDAEDMAVCEIEVLLVMDRGVVRRMIEREISECGYRVTSVSTPFHALEMIVRTQPDLVIISAVLADLSGVDLAAGLKAMPQTRNTGMALITSYAREHDSLKYLPSAVPIIRKGASFADDLTSALNDQFII</sequence>
<protein>
    <submittedName>
        <fullName evidence="6">Response regulator</fullName>
    </submittedName>
</protein>
<organism evidence="6 7">
    <name type="scientific">Fodinicurvata halophila</name>
    <dbReference type="NCBI Taxonomy" id="1419723"/>
    <lineage>
        <taxon>Bacteria</taxon>
        <taxon>Pseudomonadati</taxon>
        <taxon>Pseudomonadota</taxon>
        <taxon>Alphaproteobacteria</taxon>
        <taxon>Rhodospirillales</taxon>
        <taxon>Rhodovibrionaceae</taxon>
        <taxon>Fodinicurvata</taxon>
    </lineage>
</organism>
<keyword evidence="1" id="KW-0597">Phosphoprotein</keyword>
<keyword evidence="2" id="KW-0902">Two-component regulatory system</keyword>
<proteinExistence type="predicted"/>
<dbReference type="InterPro" id="IPR011006">
    <property type="entry name" value="CheY-like_superfamily"/>
</dbReference>
<dbReference type="Pfam" id="PF00072">
    <property type="entry name" value="Response_reg"/>
    <property type="match status" value="1"/>
</dbReference>
<dbReference type="InterPro" id="IPR050595">
    <property type="entry name" value="Bact_response_regulator"/>
</dbReference>
<feature type="domain" description="HPt" evidence="5">
    <location>
        <begin position="17"/>
        <end position="121"/>
    </location>
</feature>
<evidence type="ECO:0000256" key="3">
    <source>
        <dbReference type="PROSITE-ProRule" id="PRU00169"/>
    </source>
</evidence>
<dbReference type="Gene3D" id="3.40.50.2300">
    <property type="match status" value="1"/>
</dbReference>
<dbReference type="SUPFAM" id="SSF47226">
    <property type="entry name" value="Histidine-containing phosphotransfer domain, HPT domain"/>
    <property type="match status" value="1"/>
</dbReference>
<dbReference type="EMBL" id="JBHSCW010000003">
    <property type="protein sequence ID" value="MFC4351457.1"/>
    <property type="molecule type" value="Genomic_DNA"/>
</dbReference>